<comment type="subcellular location">
    <subcellularLocation>
        <location evidence="1">Cell membrane</location>
        <topology evidence="1">Multi-pass membrane protein</topology>
    </subcellularLocation>
</comment>
<feature type="transmembrane region" description="Helical" evidence="6">
    <location>
        <begin position="136"/>
        <end position="157"/>
    </location>
</feature>
<keyword evidence="4 6" id="KW-1133">Transmembrane helix</keyword>
<dbReference type="RefSeq" id="WP_204637611.1">
    <property type="nucleotide sequence ID" value="NZ_JADIKC010000009.1"/>
</dbReference>
<dbReference type="PANTHER" id="PTHR30485">
    <property type="entry name" value="NI/FE-HYDROGENASE 1 B-TYPE CYTOCHROME SUBUNIT"/>
    <property type="match status" value="1"/>
</dbReference>
<evidence type="ECO:0000256" key="4">
    <source>
        <dbReference type="ARBA" id="ARBA00022989"/>
    </source>
</evidence>
<evidence type="ECO:0000313" key="8">
    <source>
        <dbReference type="EMBL" id="MBM7123163.1"/>
    </source>
</evidence>
<accession>A0ABS2JXD5</accession>
<feature type="domain" description="Cytochrome b561 bacterial/Ni-hydrogenase" evidence="7">
    <location>
        <begin position="28"/>
        <end position="280"/>
    </location>
</feature>
<evidence type="ECO:0000256" key="1">
    <source>
        <dbReference type="ARBA" id="ARBA00004651"/>
    </source>
</evidence>
<feature type="transmembrane region" description="Helical" evidence="6">
    <location>
        <begin position="202"/>
        <end position="226"/>
    </location>
</feature>
<feature type="transmembrane region" description="Helical" evidence="6">
    <location>
        <begin position="35"/>
        <end position="55"/>
    </location>
</feature>
<dbReference type="InterPro" id="IPR011577">
    <property type="entry name" value="Cyt_b561_bac/Ni-Hgenase"/>
</dbReference>
<dbReference type="Proteomes" id="UP001430065">
    <property type="component" value="Unassembled WGS sequence"/>
</dbReference>
<keyword evidence="5 6" id="KW-0472">Membrane</keyword>
<evidence type="ECO:0000256" key="3">
    <source>
        <dbReference type="ARBA" id="ARBA00022692"/>
    </source>
</evidence>
<keyword evidence="2" id="KW-1003">Cell membrane</keyword>
<protein>
    <submittedName>
        <fullName evidence="8">Cytochrome b/b6 domain-containing protein</fullName>
    </submittedName>
</protein>
<keyword evidence="9" id="KW-1185">Reference proteome</keyword>
<sequence length="326" mass="36024">MNAQSAVETTTASVKPGSSKASSRLVYRHTLPIRIMHWINVIALTLMLFSGLQIFNAHPNLYWGNRSDQGKEWLSLGAQEDAAGNLVGITRIGQHQVTTTGVLGVSKGSDGTPVARGFPSWLTVPSAGWLAMGRRWHFFFAWVFVLNGLCYIGYSLARKHLQRDMWPTRADWRGIGRSILDHVRFKHPHGAEALRYNILQRLAYLCVIFVFGIGIVLMGVAMSPRMDAVLSPLVEAVGGRQSARSIHFIIAWAFVAFVVIHLFEVLVSGVFNQLRGMVTGYYKVDSVKPEPAMPVAAVPETVVPAELAPDRTVTAQTPIVEDPRHE</sequence>
<gene>
    <name evidence="8" type="ORF">ISP20_18490</name>
</gene>
<evidence type="ECO:0000256" key="5">
    <source>
        <dbReference type="ARBA" id="ARBA00023136"/>
    </source>
</evidence>
<dbReference type="PANTHER" id="PTHR30485:SF1">
    <property type="entry name" value="CYTOCHROME YDHU-RELATED"/>
    <property type="match status" value="1"/>
</dbReference>
<dbReference type="InterPro" id="IPR016174">
    <property type="entry name" value="Di-haem_cyt_TM"/>
</dbReference>
<dbReference type="Gene3D" id="1.20.950.20">
    <property type="entry name" value="Transmembrane di-heme cytochromes, Chain C"/>
    <property type="match status" value="1"/>
</dbReference>
<reference evidence="8 9" key="1">
    <citation type="submission" date="2020-10" db="EMBL/GenBank/DDBJ databases">
        <title>Phylogeny of dyella-like bacteria.</title>
        <authorList>
            <person name="Fu J."/>
        </authorList>
    </citation>
    <scope>NUCLEOTIDE SEQUENCE [LARGE SCALE GENOMIC DNA]</scope>
    <source>
        <strain evidence="8 9">THG-B117</strain>
    </source>
</reference>
<organism evidence="8 9">
    <name type="scientific">Dyella kyungheensis</name>
    <dbReference type="NCBI Taxonomy" id="1242174"/>
    <lineage>
        <taxon>Bacteria</taxon>
        <taxon>Pseudomonadati</taxon>
        <taxon>Pseudomonadota</taxon>
        <taxon>Gammaproteobacteria</taxon>
        <taxon>Lysobacterales</taxon>
        <taxon>Rhodanobacteraceae</taxon>
        <taxon>Dyella</taxon>
    </lineage>
</organism>
<keyword evidence="3 6" id="KW-0812">Transmembrane</keyword>
<evidence type="ECO:0000256" key="2">
    <source>
        <dbReference type="ARBA" id="ARBA00022475"/>
    </source>
</evidence>
<dbReference type="SUPFAM" id="SSF81342">
    <property type="entry name" value="Transmembrane di-heme cytochromes"/>
    <property type="match status" value="1"/>
</dbReference>
<dbReference type="EMBL" id="JADIKC010000009">
    <property type="protein sequence ID" value="MBM7123163.1"/>
    <property type="molecule type" value="Genomic_DNA"/>
</dbReference>
<evidence type="ECO:0000313" key="9">
    <source>
        <dbReference type="Proteomes" id="UP001430065"/>
    </source>
</evidence>
<evidence type="ECO:0000256" key="6">
    <source>
        <dbReference type="SAM" id="Phobius"/>
    </source>
</evidence>
<name>A0ABS2JXD5_9GAMM</name>
<evidence type="ECO:0000259" key="7">
    <source>
        <dbReference type="Pfam" id="PF01292"/>
    </source>
</evidence>
<comment type="caution">
    <text evidence="8">The sequence shown here is derived from an EMBL/GenBank/DDBJ whole genome shotgun (WGS) entry which is preliminary data.</text>
</comment>
<proteinExistence type="predicted"/>
<feature type="transmembrane region" description="Helical" evidence="6">
    <location>
        <begin position="246"/>
        <end position="267"/>
    </location>
</feature>
<dbReference type="Pfam" id="PF01292">
    <property type="entry name" value="Ni_hydr_CYTB"/>
    <property type="match status" value="1"/>
</dbReference>
<dbReference type="InterPro" id="IPR051542">
    <property type="entry name" value="Hydrogenase_cytochrome"/>
</dbReference>